<protein>
    <submittedName>
        <fullName evidence="13">HAD family hydrolase</fullName>
    </submittedName>
</protein>
<feature type="transmembrane region" description="Helical" evidence="11">
    <location>
        <begin position="61"/>
        <end position="80"/>
    </location>
</feature>
<dbReference type="NCBIfam" id="TIGR01494">
    <property type="entry name" value="ATPase_P-type"/>
    <property type="match status" value="2"/>
</dbReference>
<feature type="transmembrane region" description="Helical" evidence="11">
    <location>
        <begin position="280"/>
        <end position="308"/>
    </location>
</feature>
<dbReference type="InterPro" id="IPR006068">
    <property type="entry name" value="ATPase_P-typ_cation-transptr_C"/>
</dbReference>
<evidence type="ECO:0000256" key="8">
    <source>
        <dbReference type="ARBA" id="ARBA00022989"/>
    </source>
</evidence>
<dbReference type="FunFam" id="2.70.150.10:FF:000160">
    <property type="entry name" value="Sarcoplasmic/endoplasmic reticulum calcium ATPase 1"/>
    <property type="match status" value="1"/>
</dbReference>
<dbReference type="PRINTS" id="PR00119">
    <property type="entry name" value="CATATPASE"/>
</dbReference>
<dbReference type="GO" id="GO:0005524">
    <property type="term" value="F:ATP binding"/>
    <property type="evidence" value="ECO:0007669"/>
    <property type="project" value="UniProtKB-KW"/>
</dbReference>
<evidence type="ECO:0000256" key="7">
    <source>
        <dbReference type="ARBA" id="ARBA00022967"/>
    </source>
</evidence>
<dbReference type="PRINTS" id="PR00120">
    <property type="entry name" value="HATPASE"/>
</dbReference>
<dbReference type="OrthoDB" id="9814270at2"/>
<keyword evidence="4" id="KW-0547">Nucleotide-binding</keyword>
<dbReference type="Gene3D" id="3.40.1110.10">
    <property type="entry name" value="Calcium-transporting ATPase, cytoplasmic domain N"/>
    <property type="match status" value="1"/>
</dbReference>
<evidence type="ECO:0000256" key="3">
    <source>
        <dbReference type="ARBA" id="ARBA00022692"/>
    </source>
</evidence>
<dbReference type="InterPro" id="IPR001757">
    <property type="entry name" value="P_typ_ATPase"/>
</dbReference>
<dbReference type="InterPro" id="IPR018303">
    <property type="entry name" value="ATPase_P-typ_P_site"/>
</dbReference>
<feature type="transmembrane region" description="Helical" evidence="11">
    <location>
        <begin position="801"/>
        <end position="819"/>
    </location>
</feature>
<keyword evidence="7" id="KW-1278">Translocase</keyword>
<gene>
    <name evidence="13" type="ORF">FEF26_08535</name>
</gene>
<proteinExistence type="predicted"/>
<evidence type="ECO:0000256" key="6">
    <source>
        <dbReference type="ARBA" id="ARBA00022842"/>
    </source>
</evidence>
<feature type="domain" description="Cation-transporting P-type ATPase N-terminal" evidence="12">
    <location>
        <begin position="8"/>
        <end position="82"/>
    </location>
</feature>
<dbReference type="AlphaFoldDB" id="A0A5R9BAJ7"/>
<dbReference type="InterPro" id="IPR059000">
    <property type="entry name" value="ATPase_P-type_domA"/>
</dbReference>
<dbReference type="SUPFAM" id="SSF81660">
    <property type="entry name" value="Metal cation-transporting ATPase, ATP-binding domain N"/>
    <property type="match status" value="1"/>
</dbReference>
<dbReference type="SFLD" id="SFLDS00003">
    <property type="entry name" value="Haloacid_Dehalogenase"/>
    <property type="match status" value="1"/>
</dbReference>
<dbReference type="GO" id="GO:0005886">
    <property type="term" value="C:plasma membrane"/>
    <property type="evidence" value="ECO:0007669"/>
    <property type="project" value="UniProtKB-SubCell"/>
</dbReference>
<dbReference type="SFLD" id="SFLDF00027">
    <property type="entry name" value="p-type_atpase"/>
    <property type="match status" value="1"/>
</dbReference>
<comment type="caution">
    <text evidence="13">The sequence shown here is derived from an EMBL/GenBank/DDBJ whole genome shotgun (WGS) entry which is preliminary data.</text>
</comment>
<evidence type="ECO:0000256" key="11">
    <source>
        <dbReference type="SAM" id="Phobius"/>
    </source>
</evidence>
<name>A0A5R9BAJ7_9MICC</name>
<dbReference type="Gene3D" id="2.70.150.10">
    <property type="entry name" value="Calcium-transporting ATPase, cytoplasmic transduction domain A"/>
    <property type="match status" value="1"/>
</dbReference>
<evidence type="ECO:0000256" key="1">
    <source>
        <dbReference type="ARBA" id="ARBA00004651"/>
    </source>
</evidence>
<dbReference type="InterPro" id="IPR023214">
    <property type="entry name" value="HAD_sf"/>
</dbReference>
<feature type="transmembrane region" description="Helical" evidence="11">
    <location>
        <begin position="728"/>
        <end position="749"/>
    </location>
</feature>
<organism evidence="13 14">
    <name type="scientific">Nesterenkonia salmonea</name>
    <dbReference type="NCBI Taxonomy" id="1804987"/>
    <lineage>
        <taxon>Bacteria</taxon>
        <taxon>Bacillati</taxon>
        <taxon>Actinomycetota</taxon>
        <taxon>Actinomycetes</taxon>
        <taxon>Micrococcales</taxon>
        <taxon>Micrococcaceae</taxon>
        <taxon>Nesterenkonia</taxon>
    </lineage>
</organism>
<dbReference type="Pfam" id="PF00122">
    <property type="entry name" value="E1-E2_ATPase"/>
    <property type="match status" value="1"/>
</dbReference>
<evidence type="ECO:0000256" key="2">
    <source>
        <dbReference type="ARBA" id="ARBA00022553"/>
    </source>
</evidence>
<keyword evidence="5" id="KW-0067">ATP-binding</keyword>
<keyword evidence="13" id="KW-0378">Hydrolase</keyword>
<dbReference type="Gene3D" id="1.20.1110.10">
    <property type="entry name" value="Calcium-transporting ATPase, transmembrane domain"/>
    <property type="match status" value="1"/>
</dbReference>
<dbReference type="GO" id="GO:0016887">
    <property type="term" value="F:ATP hydrolysis activity"/>
    <property type="evidence" value="ECO:0007669"/>
    <property type="project" value="InterPro"/>
</dbReference>
<evidence type="ECO:0000256" key="10">
    <source>
        <dbReference type="ARBA" id="ARBA00049360"/>
    </source>
</evidence>
<keyword evidence="14" id="KW-1185">Reference proteome</keyword>
<feature type="transmembrane region" description="Helical" evidence="11">
    <location>
        <begin position="770"/>
        <end position="789"/>
    </location>
</feature>
<dbReference type="Gene3D" id="3.40.50.1000">
    <property type="entry name" value="HAD superfamily/HAD-like"/>
    <property type="match status" value="1"/>
</dbReference>
<dbReference type="InterPro" id="IPR036412">
    <property type="entry name" value="HAD-like_sf"/>
</dbReference>
<feature type="transmembrane region" description="Helical" evidence="11">
    <location>
        <begin position="86"/>
        <end position="102"/>
    </location>
</feature>
<evidence type="ECO:0000313" key="13">
    <source>
        <dbReference type="EMBL" id="TLP97017.1"/>
    </source>
</evidence>
<dbReference type="InterPro" id="IPR008250">
    <property type="entry name" value="ATPase_P-typ_transduc_dom_A_sf"/>
</dbReference>
<dbReference type="SFLD" id="SFLDG00002">
    <property type="entry name" value="C1.7:_P-type_atpase_like"/>
    <property type="match status" value="1"/>
</dbReference>
<evidence type="ECO:0000259" key="12">
    <source>
        <dbReference type="SMART" id="SM00831"/>
    </source>
</evidence>
<keyword evidence="3 11" id="KW-0812">Transmembrane</keyword>
<feature type="transmembrane region" description="Helical" evidence="11">
    <location>
        <begin position="839"/>
        <end position="857"/>
    </location>
</feature>
<keyword evidence="6" id="KW-0460">Magnesium</keyword>
<dbReference type="PROSITE" id="PS00154">
    <property type="entry name" value="ATPASE_E1_E2"/>
    <property type="match status" value="1"/>
</dbReference>
<dbReference type="SUPFAM" id="SSF56784">
    <property type="entry name" value="HAD-like"/>
    <property type="match status" value="1"/>
</dbReference>
<sequence>MKLKHLTDPHALPIDDILSKYQADLDAGLGSHDVQQRLDEFGPNELTAAERDGVIIRILRHFNDVLIYVLLGAAVLTAVLQHWVDTIVIVIVVVVNATVGFLQEGRAERALEGIREMLSPSATALRAGAWQQIPATELVPGDCVRLRAGDKVPADLRLNEAQELTAEESALTGESVPASKGTAAVAPDAALGDRSCMVFSGTMVTSGAGIGIATGTGMDTEIGRINTMMSQVESLQTPLTRQIAAFGRWLTVGVVVMTVALVLIGALVHGTDLGELLQAAASFAVAAIPEGLPALITITLALGVQAMARRNAITRRLPAVQTLGSVTTICSDKTGTLTKNEMTVERLVLADSTNTDGQEFVVTGTGYAPEGEVLQTDGTPIGLEHPGLRRLAEAFSIANDTQLVQQDGRWGINGEPTEGALQSLAGKLGLDPGAAQRPTTLPFSSENKLMATLAEREGDWRVLVKGAPDRLLDRCPNQLGAAGGESPLDRVFWEDHIEQLSAQGMRVLAAAERPGSSADAETLTLETLGEDLTFLGVVGIVDPPREAAITAIEVCHAAGIEVKMITGDHVGTATAIAQHMGLDNDAGTVSGPQLEEVDDDELRELATTHNVFARTSPEHKLRLVHALQASGQVVAMTGDGVNDAPALRRADIGVAMGVKGTEVTKESADIVLADDDFTTIEIAVEEGRRIYDNLRKAMVFLLPTNGAQSAVVLFAVALGWTLPLTPLQILWANMVTAVTLAFAFAFEPAERGLMQRSPRDPAKGIVESRHIVQIGLVSALIATATVGVFSWRIAAGDDLDTARTVATSVLVVCQAFYLFNVKALETTSLRVTALFNNRVAWLCVLGLTVLQLLFIYAPPLQRLFESRPLGVEHFLIISCAGAAVFLLTEVLKVALYHEHRPTSQELQNAVPRSS</sequence>
<dbReference type="InterPro" id="IPR023299">
    <property type="entry name" value="ATPase_P-typ_cyto_dom_N"/>
</dbReference>
<comment type="catalytic activity">
    <reaction evidence="10">
        <text>ATP + H2O = ADP + phosphate + H(+)</text>
        <dbReference type="Rhea" id="RHEA:13065"/>
        <dbReference type="ChEBI" id="CHEBI:15377"/>
        <dbReference type="ChEBI" id="CHEBI:15378"/>
        <dbReference type="ChEBI" id="CHEBI:30616"/>
        <dbReference type="ChEBI" id="CHEBI:43474"/>
        <dbReference type="ChEBI" id="CHEBI:456216"/>
    </reaction>
</comment>
<feature type="transmembrane region" description="Helical" evidence="11">
    <location>
        <begin position="698"/>
        <end position="722"/>
    </location>
</feature>
<evidence type="ECO:0000256" key="4">
    <source>
        <dbReference type="ARBA" id="ARBA00022741"/>
    </source>
</evidence>
<evidence type="ECO:0000256" key="9">
    <source>
        <dbReference type="ARBA" id="ARBA00023136"/>
    </source>
</evidence>
<evidence type="ECO:0000256" key="5">
    <source>
        <dbReference type="ARBA" id="ARBA00022840"/>
    </source>
</evidence>
<reference evidence="13 14" key="1">
    <citation type="submission" date="2019-05" db="EMBL/GenBank/DDBJ databases">
        <title>Nesterenkonia sp. GY074 isolated from the Southern Atlantic Ocean.</title>
        <authorList>
            <person name="Zhang G."/>
        </authorList>
    </citation>
    <scope>NUCLEOTIDE SEQUENCE [LARGE SCALE GENOMIC DNA]</scope>
    <source>
        <strain evidence="13 14">GY074</strain>
    </source>
</reference>
<comment type="subcellular location">
    <subcellularLocation>
        <location evidence="1">Cell membrane</location>
        <topology evidence="1">Multi-pass membrane protein</topology>
    </subcellularLocation>
</comment>
<accession>A0A5R9BAJ7</accession>
<dbReference type="SMART" id="SM00831">
    <property type="entry name" value="Cation_ATPase_N"/>
    <property type="match status" value="1"/>
</dbReference>
<dbReference type="PANTHER" id="PTHR42861">
    <property type="entry name" value="CALCIUM-TRANSPORTING ATPASE"/>
    <property type="match status" value="1"/>
</dbReference>
<dbReference type="Pfam" id="PF00690">
    <property type="entry name" value="Cation_ATPase_N"/>
    <property type="match status" value="1"/>
</dbReference>
<dbReference type="InterPro" id="IPR044492">
    <property type="entry name" value="P_typ_ATPase_HD_dom"/>
</dbReference>
<evidence type="ECO:0000313" key="14">
    <source>
        <dbReference type="Proteomes" id="UP000310458"/>
    </source>
</evidence>
<dbReference type="RefSeq" id="WP_138253118.1">
    <property type="nucleotide sequence ID" value="NZ_VAVZ01000020.1"/>
</dbReference>
<dbReference type="InterPro" id="IPR004014">
    <property type="entry name" value="ATPase_P-typ_cation-transptr_N"/>
</dbReference>
<dbReference type="Pfam" id="PF13246">
    <property type="entry name" value="Cation_ATPase"/>
    <property type="match status" value="1"/>
</dbReference>
<dbReference type="SUPFAM" id="SSF81665">
    <property type="entry name" value="Calcium ATPase, transmembrane domain M"/>
    <property type="match status" value="1"/>
</dbReference>
<dbReference type="Pfam" id="PF00689">
    <property type="entry name" value="Cation_ATPase_C"/>
    <property type="match status" value="1"/>
</dbReference>
<dbReference type="InterPro" id="IPR023298">
    <property type="entry name" value="ATPase_P-typ_TM_dom_sf"/>
</dbReference>
<dbReference type="EMBL" id="VAVZ01000020">
    <property type="protein sequence ID" value="TLP97017.1"/>
    <property type="molecule type" value="Genomic_DNA"/>
</dbReference>
<keyword evidence="8 11" id="KW-1133">Transmembrane helix</keyword>
<dbReference type="Proteomes" id="UP000310458">
    <property type="component" value="Unassembled WGS sequence"/>
</dbReference>
<feature type="transmembrane region" description="Helical" evidence="11">
    <location>
        <begin position="249"/>
        <end position="268"/>
    </location>
</feature>
<dbReference type="SUPFAM" id="SSF81653">
    <property type="entry name" value="Calcium ATPase, transduction domain A"/>
    <property type="match status" value="1"/>
</dbReference>
<keyword evidence="9 11" id="KW-0472">Membrane</keyword>
<keyword evidence="2" id="KW-0597">Phosphoprotein</keyword>
<feature type="transmembrane region" description="Helical" evidence="11">
    <location>
        <begin position="869"/>
        <end position="891"/>
    </location>
</feature>